<comment type="caution">
    <text evidence="2">The sequence shown here is derived from an EMBL/GenBank/DDBJ whole genome shotgun (WGS) entry which is preliminary data.</text>
</comment>
<organism evidence="2 3">
    <name type="scientific">Colocasia esculenta</name>
    <name type="common">Wild taro</name>
    <name type="synonym">Arum esculentum</name>
    <dbReference type="NCBI Taxonomy" id="4460"/>
    <lineage>
        <taxon>Eukaryota</taxon>
        <taxon>Viridiplantae</taxon>
        <taxon>Streptophyta</taxon>
        <taxon>Embryophyta</taxon>
        <taxon>Tracheophyta</taxon>
        <taxon>Spermatophyta</taxon>
        <taxon>Magnoliopsida</taxon>
        <taxon>Liliopsida</taxon>
        <taxon>Araceae</taxon>
        <taxon>Aroideae</taxon>
        <taxon>Colocasieae</taxon>
        <taxon>Colocasia</taxon>
    </lineage>
</organism>
<feature type="region of interest" description="Disordered" evidence="1">
    <location>
        <begin position="77"/>
        <end position="136"/>
    </location>
</feature>
<dbReference type="AlphaFoldDB" id="A0A843U825"/>
<feature type="region of interest" description="Disordered" evidence="1">
    <location>
        <begin position="1"/>
        <end position="60"/>
    </location>
</feature>
<protein>
    <submittedName>
        <fullName evidence="2">Uncharacterized protein</fullName>
    </submittedName>
</protein>
<proteinExistence type="predicted"/>
<evidence type="ECO:0000313" key="2">
    <source>
        <dbReference type="EMBL" id="MQL78150.1"/>
    </source>
</evidence>
<dbReference type="EMBL" id="NMUH01000384">
    <property type="protein sequence ID" value="MQL78150.1"/>
    <property type="molecule type" value="Genomic_DNA"/>
</dbReference>
<keyword evidence="3" id="KW-1185">Reference proteome</keyword>
<feature type="compositionally biased region" description="Low complexity" evidence="1">
    <location>
        <begin position="34"/>
        <end position="60"/>
    </location>
</feature>
<accession>A0A843U825</accession>
<gene>
    <name evidence="2" type="ORF">Taro_010572</name>
</gene>
<feature type="non-terminal residue" evidence="2">
    <location>
        <position position="147"/>
    </location>
</feature>
<feature type="compositionally biased region" description="Basic and acidic residues" evidence="1">
    <location>
        <begin position="1"/>
        <end position="11"/>
    </location>
</feature>
<name>A0A843U825_COLES</name>
<dbReference type="Proteomes" id="UP000652761">
    <property type="component" value="Unassembled WGS sequence"/>
</dbReference>
<evidence type="ECO:0000313" key="3">
    <source>
        <dbReference type="Proteomes" id="UP000652761"/>
    </source>
</evidence>
<evidence type="ECO:0000256" key="1">
    <source>
        <dbReference type="SAM" id="MobiDB-lite"/>
    </source>
</evidence>
<sequence length="147" mass="15553">MVMHAVGERTDQNLTSDVEAKSTERPPTTPTMSPPSMTSAPILTTRSLPASRSSSSRSLPGTVHVLLDAGALIDPTLDHARGRHREHPRGSYEGSIPRTMSASTSRRPTGTLRPCASSCRSPPPTSAIPDHTDAKGCTTPPAAFCVR</sequence>
<reference evidence="2" key="1">
    <citation type="submission" date="2017-07" db="EMBL/GenBank/DDBJ databases">
        <title>Taro Niue Genome Assembly and Annotation.</title>
        <authorList>
            <person name="Atibalentja N."/>
            <person name="Keating K."/>
            <person name="Fields C.J."/>
        </authorList>
    </citation>
    <scope>NUCLEOTIDE SEQUENCE</scope>
    <source>
        <strain evidence="2">Niue_2</strain>
        <tissue evidence="2">Leaf</tissue>
    </source>
</reference>
<feature type="compositionally biased region" description="Polar residues" evidence="1">
    <location>
        <begin position="98"/>
        <end position="108"/>
    </location>
</feature>